<reference evidence="1 2" key="1">
    <citation type="submission" date="2018-03" db="EMBL/GenBank/DDBJ databases">
        <title>Genomic Encyclopedia of Archaeal and Bacterial Type Strains, Phase II (KMG-II): from individual species to whole genera.</title>
        <authorList>
            <person name="Goeker M."/>
        </authorList>
    </citation>
    <scope>NUCLEOTIDE SEQUENCE [LARGE SCALE GENOMIC DNA]</scope>
    <source>
        <strain evidence="1 2">DSM 28057</strain>
    </source>
</reference>
<organism evidence="1 2">
    <name type="scientific">Cecembia rubra</name>
    <dbReference type="NCBI Taxonomy" id="1485585"/>
    <lineage>
        <taxon>Bacteria</taxon>
        <taxon>Pseudomonadati</taxon>
        <taxon>Bacteroidota</taxon>
        <taxon>Cytophagia</taxon>
        <taxon>Cytophagales</taxon>
        <taxon>Cyclobacteriaceae</taxon>
        <taxon>Cecembia</taxon>
    </lineage>
</organism>
<dbReference type="Proteomes" id="UP000240708">
    <property type="component" value="Unassembled WGS sequence"/>
</dbReference>
<comment type="caution">
    <text evidence="1">The sequence shown here is derived from an EMBL/GenBank/DDBJ whole genome shotgun (WGS) entry which is preliminary data.</text>
</comment>
<evidence type="ECO:0000313" key="2">
    <source>
        <dbReference type="Proteomes" id="UP000240708"/>
    </source>
</evidence>
<proteinExistence type="predicted"/>
<dbReference type="RefSeq" id="WP_106565537.1">
    <property type="nucleotide sequence ID" value="NZ_PYGF01000001.1"/>
</dbReference>
<gene>
    <name evidence="1" type="ORF">CLV48_101383</name>
</gene>
<keyword evidence="2" id="KW-1185">Reference proteome</keyword>
<dbReference type="OrthoDB" id="838141at2"/>
<protein>
    <submittedName>
        <fullName evidence="1">Uncharacterized protein</fullName>
    </submittedName>
</protein>
<sequence length="184" mass="21092">MFSEIVLPSSELADFVKGYYLVNVENNDEEACLNTFETGISLGVPLGRPFFYYAGKTLDEFEEVPYKIFDKPLLFWDSKSIECFSVLGNARAVFIVLTDLGIEMFLNERQLVCSESVFPINRIGIPIFNLIVKRKLRLNHDNFEGIKIIEDELIRFFKRFSKDGSTDGKMEIEQNDNGGFPFVS</sequence>
<name>A0A2P8EDC5_9BACT</name>
<evidence type="ECO:0000313" key="1">
    <source>
        <dbReference type="EMBL" id="PSL07453.1"/>
    </source>
</evidence>
<accession>A0A2P8EDC5</accession>
<dbReference type="AlphaFoldDB" id="A0A2P8EDC5"/>
<dbReference type="EMBL" id="PYGF01000001">
    <property type="protein sequence ID" value="PSL07453.1"/>
    <property type="molecule type" value="Genomic_DNA"/>
</dbReference>